<evidence type="ECO:0000256" key="1">
    <source>
        <dbReference type="SAM" id="MobiDB-lite"/>
    </source>
</evidence>
<accession>A0A6B0RCM5</accession>
<feature type="region of interest" description="Disordered" evidence="1">
    <location>
        <begin position="1"/>
        <end position="30"/>
    </location>
</feature>
<dbReference type="Gene3D" id="2.30.30.850">
    <property type="match status" value="1"/>
</dbReference>
<dbReference type="Proteomes" id="UP000322234">
    <property type="component" value="Unassembled WGS sequence"/>
</dbReference>
<evidence type="ECO:0000313" key="3">
    <source>
        <dbReference type="Proteomes" id="UP000322234"/>
    </source>
</evidence>
<keyword evidence="3" id="KW-1185">Reference proteome</keyword>
<proteinExistence type="predicted"/>
<reference evidence="2" key="1">
    <citation type="submission" date="2019-10" db="EMBL/GenBank/DDBJ databases">
        <title>The sequence and de novo assembly of the wild yak genome.</title>
        <authorList>
            <person name="Liu Y."/>
        </authorList>
    </citation>
    <scope>NUCLEOTIDE SEQUENCE [LARGE SCALE GENOMIC DNA]</scope>
    <source>
        <strain evidence="2">WY2019</strain>
    </source>
</reference>
<feature type="region of interest" description="Disordered" evidence="1">
    <location>
        <begin position="50"/>
        <end position="71"/>
    </location>
</feature>
<feature type="region of interest" description="Disordered" evidence="1">
    <location>
        <begin position="78"/>
        <end position="97"/>
    </location>
</feature>
<evidence type="ECO:0000313" key="2">
    <source>
        <dbReference type="EMBL" id="MXQ85704.1"/>
    </source>
</evidence>
<sequence length="158" mass="17892">MLEREKSTAPAADGSRLPGTEEEGTDLQGGVKVTGIVPWVHHTRVKRTYHTDPKNGEWTAQRDPTDPRETKTILRKKQKKILDEPLQDEAAQSTPAAWPHQRDFEFNFRFNSGQCFRLMGTFLCRRPQHFQLRGMWGCASVSDGGTSLVGVTALPRRF</sequence>
<protein>
    <submittedName>
        <fullName evidence="2">Uncharacterized protein</fullName>
    </submittedName>
</protein>
<dbReference type="AlphaFoldDB" id="A0A6B0RCM5"/>
<name>A0A6B0RCM5_9CETA</name>
<comment type="caution">
    <text evidence="2">The sequence shown here is derived from an EMBL/GenBank/DDBJ whole genome shotgun (WGS) entry which is preliminary data.</text>
</comment>
<dbReference type="EMBL" id="VBQZ03000028">
    <property type="protein sequence ID" value="MXQ85704.1"/>
    <property type="molecule type" value="Genomic_DNA"/>
</dbReference>
<gene>
    <name evidence="2" type="ORF">E5288_WYG016429</name>
</gene>
<organism evidence="2 3">
    <name type="scientific">Bos mutus</name>
    <name type="common">wild yak</name>
    <dbReference type="NCBI Taxonomy" id="72004"/>
    <lineage>
        <taxon>Eukaryota</taxon>
        <taxon>Metazoa</taxon>
        <taxon>Chordata</taxon>
        <taxon>Craniata</taxon>
        <taxon>Vertebrata</taxon>
        <taxon>Euteleostomi</taxon>
        <taxon>Mammalia</taxon>
        <taxon>Eutheria</taxon>
        <taxon>Laurasiatheria</taxon>
        <taxon>Artiodactyla</taxon>
        <taxon>Ruminantia</taxon>
        <taxon>Pecora</taxon>
        <taxon>Bovidae</taxon>
        <taxon>Bovinae</taxon>
        <taxon>Bos</taxon>
    </lineage>
</organism>